<sequence length="101" mass="11386">MLAQERMARILVWFGGVASTVPMIYACLILWQLKADIYKLNRLSKTIDDLENKMSQMKKLSSTSSSPSPSDKPLTIYHAARLVGITAFNPEIDEKLHTAYI</sequence>
<dbReference type="Proteomes" id="UP000087766">
    <property type="component" value="Chromosome 7"/>
</dbReference>
<dbReference type="PROSITE" id="PS51257">
    <property type="entry name" value="PROKAR_LIPOPROTEIN"/>
    <property type="match status" value="1"/>
</dbReference>
<evidence type="ECO:0000256" key="2">
    <source>
        <dbReference type="SAM" id="Phobius"/>
    </source>
</evidence>
<feature type="transmembrane region" description="Helical" evidence="2">
    <location>
        <begin position="12"/>
        <end position="33"/>
    </location>
</feature>
<evidence type="ECO:0000313" key="3">
    <source>
        <dbReference type="Proteomes" id="UP000087766"/>
    </source>
</evidence>
<dbReference type="GeneID" id="106767160"/>
<keyword evidence="2" id="KW-0812">Transmembrane</keyword>
<keyword evidence="2" id="KW-1133">Transmembrane helix</keyword>
<keyword evidence="2" id="KW-0472">Membrane</keyword>
<name>A0A1S3UNB5_VIGRR</name>
<dbReference type="AlphaFoldDB" id="A0A1S3UNB5"/>
<keyword evidence="1" id="KW-0175">Coiled coil</keyword>
<keyword evidence="3" id="KW-1185">Reference proteome</keyword>
<feature type="coiled-coil region" evidence="1">
    <location>
        <begin position="33"/>
        <end position="60"/>
    </location>
</feature>
<protein>
    <submittedName>
        <fullName evidence="4">Uncharacterized protein LOC106767160 isoform X2</fullName>
    </submittedName>
</protein>
<proteinExistence type="predicted"/>
<accession>A0A1S3UNB5</accession>
<reference evidence="4" key="2">
    <citation type="submission" date="2025-08" db="UniProtKB">
        <authorList>
            <consortium name="RefSeq"/>
        </authorList>
    </citation>
    <scope>IDENTIFICATION</scope>
    <source>
        <tissue evidence="4">Leaf</tissue>
    </source>
</reference>
<organism evidence="3 4">
    <name type="scientific">Vigna radiata var. radiata</name>
    <name type="common">Mung bean</name>
    <name type="synonym">Phaseolus aureus</name>
    <dbReference type="NCBI Taxonomy" id="3916"/>
    <lineage>
        <taxon>Eukaryota</taxon>
        <taxon>Viridiplantae</taxon>
        <taxon>Streptophyta</taxon>
        <taxon>Embryophyta</taxon>
        <taxon>Tracheophyta</taxon>
        <taxon>Spermatophyta</taxon>
        <taxon>Magnoliopsida</taxon>
        <taxon>eudicotyledons</taxon>
        <taxon>Gunneridae</taxon>
        <taxon>Pentapetalae</taxon>
        <taxon>rosids</taxon>
        <taxon>fabids</taxon>
        <taxon>Fabales</taxon>
        <taxon>Fabaceae</taxon>
        <taxon>Papilionoideae</taxon>
        <taxon>50 kb inversion clade</taxon>
        <taxon>NPAAA clade</taxon>
        <taxon>indigoferoid/millettioid clade</taxon>
        <taxon>Phaseoleae</taxon>
        <taxon>Vigna</taxon>
    </lineage>
</organism>
<gene>
    <name evidence="4" type="primary">LOC106767160</name>
</gene>
<evidence type="ECO:0000256" key="1">
    <source>
        <dbReference type="SAM" id="Coils"/>
    </source>
</evidence>
<evidence type="ECO:0000313" key="4">
    <source>
        <dbReference type="RefSeq" id="XP_014507485.1"/>
    </source>
</evidence>
<reference evidence="3" key="1">
    <citation type="journal article" date="2014" name="Nat. Commun.">
        <title>Genome sequence of mungbean and insights into evolution within Vigna species.</title>
        <authorList>
            <person name="Kang Y.J."/>
            <person name="Kim S.K."/>
            <person name="Kim M.Y."/>
            <person name="Lestari P."/>
            <person name="Kim K.H."/>
            <person name="Ha B.K."/>
            <person name="Jun T.H."/>
            <person name="Hwang W.J."/>
            <person name="Lee T."/>
            <person name="Lee J."/>
            <person name="Shim S."/>
            <person name="Yoon M.Y."/>
            <person name="Jang Y.E."/>
            <person name="Han K.S."/>
            <person name="Taeprayoon P."/>
            <person name="Yoon N."/>
            <person name="Somta P."/>
            <person name="Tanya P."/>
            <person name="Kim K.S."/>
            <person name="Gwag J.G."/>
            <person name="Moon J.K."/>
            <person name="Lee Y.H."/>
            <person name="Park B.S."/>
            <person name="Bombarely A."/>
            <person name="Doyle J.J."/>
            <person name="Jackson S.A."/>
            <person name="Schafleitner R."/>
            <person name="Srinives P."/>
            <person name="Varshney R.K."/>
            <person name="Lee S.H."/>
        </authorList>
    </citation>
    <scope>NUCLEOTIDE SEQUENCE [LARGE SCALE GENOMIC DNA]</scope>
    <source>
        <strain evidence="3">cv. VC1973A</strain>
    </source>
</reference>
<dbReference type="RefSeq" id="XP_014507485.1">
    <property type="nucleotide sequence ID" value="XM_014651999.2"/>
</dbReference>